<organism evidence="2 3">
    <name type="scientific">Actinoplanes octamycinicus</name>
    <dbReference type="NCBI Taxonomy" id="135948"/>
    <lineage>
        <taxon>Bacteria</taxon>
        <taxon>Bacillati</taxon>
        <taxon>Actinomycetota</taxon>
        <taxon>Actinomycetes</taxon>
        <taxon>Micromonosporales</taxon>
        <taxon>Micromonosporaceae</taxon>
        <taxon>Actinoplanes</taxon>
    </lineage>
</organism>
<feature type="transmembrane region" description="Helical" evidence="1">
    <location>
        <begin position="76"/>
        <end position="95"/>
    </location>
</feature>
<dbReference type="Proteomes" id="UP000546162">
    <property type="component" value="Unassembled WGS sequence"/>
</dbReference>
<evidence type="ECO:0000313" key="2">
    <source>
        <dbReference type="EMBL" id="MBB4741752.1"/>
    </source>
</evidence>
<keyword evidence="3" id="KW-1185">Reference proteome</keyword>
<reference evidence="2 3" key="1">
    <citation type="submission" date="2020-08" db="EMBL/GenBank/DDBJ databases">
        <title>Sequencing the genomes of 1000 actinobacteria strains.</title>
        <authorList>
            <person name="Klenk H.-P."/>
        </authorList>
    </citation>
    <scope>NUCLEOTIDE SEQUENCE [LARGE SCALE GENOMIC DNA]</scope>
    <source>
        <strain evidence="2 3">DSM 45809</strain>
    </source>
</reference>
<accession>A0A7W7M9A8</accession>
<keyword evidence="1" id="KW-0812">Transmembrane</keyword>
<dbReference type="EMBL" id="JACHNB010000001">
    <property type="protein sequence ID" value="MBB4741752.1"/>
    <property type="molecule type" value="Genomic_DNA"/>
</dbReference>
<proteinExistence type="predicted"/>
<feature type="transmembrane region" description="Helical" evidence="1">
    <location>
        <begin position="27"/>
        <end position="43"/>
    </location>
</feature>
<dbReference type="RefSeq" id="WP_185042201.1">
    <property type="nucleotide sequence ID" value="NZ_BAABFG010000005.1"/>
</dbReference>
<gene>
    <name evidence="2" type="ORF">BJY16_005211</name>
</gene>
<feature type="transmembrane region" description="Helical" evidence="1">
    <location>
        <begin position="50"/>
        <end position="70"/>
    </location>
</feature>
<protein>
    <submittedName>
        <fullName evidence="2">Uncharacterized protein</fullName>
    </submittedName>
</protein>
<evidence type="ECO:0000313" key="3">
    <source>
        <dbReference type="Proteomes" id="UP000546162"/>
    </source>
</evidence>
<evidence type="ECO:0000256" key="1">
    <source>
        <dbReference type="SAM" id="Phobius"/>
    </source>
</evidence>
<comment type="caution">
    <text evidence="2">The sequence shown here is derived from an EMBL/GenBank/DDBJ whole genome shotgun (WGS) entry which is preliminary data.</text>
</comment>
<dbReference type="AlphaFoldDB" id="A0A7W7M9A8"/>
<keyword evidence="1" id="KW-1133">Transmembrane helix</keyword>
<keyword evidence="1" id="KW-0472">Membrane</keyword>
<name>A0A7W7M9A8_9ACTN</name>
<sequence>MDRLNNAYAWGMALTFPVQSLVPYDSWALYLPFVAVYVGFAVADSRAVRAAGYEGSFMLAFMFGIAYLWLRPRRTGQGYAIPMVATIGIVGAVVLRTA</sequence>